<organism evidence="6 7">
    <name type="scientific">Mycena pura</name>
    <dbReference type="NCBI Taxonomy" id="153505"/>
    <lineage>
        <taxon>Eukaryota</taxon>
        <taxon>Fungi</taxon>
        <taxon>Dikarya</taxon>
        <taxon>Basidiomycota</taxon>
        <taxon>Agaricomycotina</taxon>
        <taxon>Agaricomycetes</taxon>
        <taxon>Agaricomycetidae</taxon>
        <taxon>Agaricales</taxon>
        <taxon>Marasmiineae</taxon>
        <taxon>Mycenaceae</taxon>
        <taxon>Mycena</taxon>
    </lineage>
</organism>
<proteinExistence type="predicted"/>
<evidence type="ECO:0000256" key="1">
    <source>
        <dbReference type="ARBA" id="ARBA00022723"/>
    </source>
</evidence>
<comment type="caution">
    <text evidence="6">The sequence shown here is derived from an EMBL/GenBank/DDBJ whole genome shotgun (WGS) entry which is preliminary data.</text>
</comment>
<name>A0AAD6VIE0_9AGAR</name>
<keyword evidence="2 4" id="KW-0863">Zinc-finger</keyword>
<dbReference type="Proteomes" id="UP001219525">
    <property type="component" value="Unassembled WGS sequence"/>
</dbReference>
<dbReference type="EMBL" id="JARJCW010000020">
    <property type="protein sequence ID" value="KAJ7213843.1"/>
    <property type="molecule type" value="Genomic_DNA"/>
</dbReference>
<dbReference type="Gene3D" id="6.10.140.2220">
    <property type="match status" value="1"/>
</dbReference>
<keyword evidence="7" id="KW-1185">Reference proteome</keyword>
<dbReference type="InterPro" id="IPR002893">
    <property type="entry name" value="Znf_MYND"/>
</dbReference>
<dbReference type="AlphaFoldDB" id="A0AAD6VIE0"/>
<evidence type="ECO:0000256" key="4">
    <source>
        <dbReference type="PROSITE-ProRule" id="PRU00134"/>
    </source>
</evidence>
<evidence type="ECO:0000313" key="7">
    <source>
        <dbReference type="Proteomes" id="UP001219525"/>
    </source>
</evidence>
<reference evidence="6" key="1">
    <citation type="submission" date="2023-03" db="EMBL/GenBank/DDBJ databases">
        <title>Massive genome expansion in bonnet fungi (Mycena s.s.) driven by repeated elements and novel gene families across ecological guilds.</title>
        <authorList>
            <consortium name="Lawrence Berkeley National Laboratory"/>
            <person name="Harder C.B."/>
            <person name="Miyauchi S."/>
            <person name="Viragh M."/>
            <person name="Kuo A."/>
            <person name="Thoen E."/>
            <person name="Andreopoulos B."/>
            <person name="Lu D."/>
            <person name="Skrede I."/>
            <person name="Drula E."/>
            <person name="Henrissat B."/>
            <person name="Morin E."/>
            <person name="Kohler A."/>
            <person name="Barry K."/>
            <person name="LaButti K."/>
            <person name="Morin E."/>
            <person name="Salamov A."/>
            <person name="Lipzen A."/>
            <person name="Mereny Z."/>
            <person name="Hegedus B."/>
            <person name="Baldrian P."/>
            <person name="Stursova M."/>
            <person name="Weitz H."/>
            <person name="Taylor A."/>
            <person name="Grigoriev I.V."/>
            <person name="Nagy L.G."/>
            <person name="Martin F."/>
            <person name="Kauserud H."/>
        </authorList>
    </citation>
    <scope>NUCLEOTIDE SEQUENCE</scope>
    <source>
        <strain evidence="6">9144</strain>
    </source>
</reference>
<evidence type="ECO:0000259" key="5">
    <source>
        <dbReference type="PROSITE" id="PS50865"/>
    </source>
</evidence>
<sequence length="433" mass="48241">MEAGLAHADNLLHRAEQEFKERKARKRDRKTLCGRCGEHKNAGTRLQTCSRCRCTPQCQKEDWKAGHKTDCGSFKHPPLCKGFDPSDRPDVPWPVDPIFAQGTKDGLGVWLTPSGDLSSLLQQAFEPADGGHKGRDPMGPPSFQRWAKTGDHGIPGPETKKYLGCTLLGLRVVVQNRRKDEKVVMVDVAKTVVTVGGAMKDALLPEDRKKAVFDKSSNGVPMMAVPPWTDYNGELRAAILEINGSVAPKGQFGSNGEYERPQPPTGEPWGRVLDWKEPKILLAPGDFVVFRLQYRLGDGSVWQDYPEIMTRFAFVIVHTAVLQPRSNAVGDAWISAARLASLNPSENLPLIGRADFDYVQEYYRPFFEEDSDVWAEKRLGGRAKEANDMIKTMMPAMLETIFGAMTPENRAEATRRFQALGFDIEAAMEGVRR</sequence>
<evidence type="ECO:0000313" key="6">
    <source>
        <dbReference type="EMBL" id="KAJ7213843.1"/>
    </source>
</evidence>
<evidence type="ECO:0000256" key="2">
    <source>
        <dbReference type="ARBA" id="ARBA00022771"/>
    </source>
</evidence>
<dbReference type="GO" id="GO:0008270">
    <property type="term" value="F:zinc ion binding"/>
    <property type="evidence" value="ECO:0007669"/>
    <property type="project" value="UniProtKB-KW"/>
</dbReference>
<accession>A0AAD6VIE0</accession>
<dbReference type="PROSITE" id="PS50865">
    <property type="entry name" value="ZF_MYND_2"/>
    <property type="match status" value="1"/>
</dbReference>
<keyword evidence="1" id="KW-0479">Metal-binding</keyword>
<dbReference type="SUPFAM" id="SSF144232">
    <property type="entry name" value="HIT/MYND zinc finger-like"/>
    <property type="match status" value="1"/>
</dbReference>
<protein>
    <recommendedName>
        <fullName evidence="5">MYND-type domain-containing protein</fullName>
    </recommendedName>
</protein>
<keyword evidence="3" id="KW-0862">Zinc</keyword>
<feature type="domain" description="MYND-type" evidence="5">
    <location>
        <begin position="33"/>
        <end position="71"/>
    </location>
</feature>
<evidence type="ECO:0000256" key="3">
    <source>
        <dbReference type="ARBA" id="ARBA00022833"/>
    </source>
</evidence>
<gene>
    <name evidence="6" type="ORF">GGX14DRAFT_444242</name>
</gene>